<evidence type="ECO:0000313" key="3">
    <source>
        <dbReference type="Proteomes" id="UP000244450"/>
    </source>
</evidence>
<name>A0A2T7BF10_9BACT</name>
<dbReference type="OrthoDB" id="1426471at2"/>
<dbReference type="AlphaFoldDB" id="A0A2T7BF10"/>
<dbReference type="RefSeq" id="WP_108686702.1">
    <property type="nucleotide sequence ID" value="NZ_QCYK01000002.1"/>
</dbReference>
<protein>
    <submittedName>
        <fullName evidence="2">Uncharacterized protein</fullName>
    </submittedName>
</protein>
<sequence>MNYLKCDSCKQYNLLTSEYLVFCNHCSKKLSNNFADWKARYPQCDFAQFTERIAISAAQIASSRPLMERLKTGAKQRWVKHRRQLVMTSFLLLAMIAITGSIFGKRLVFNLFYPKVAKEWQYMSWQETTIGRQPITLSTPAKLRVHDTPLPPELRESVTYSKSYTNDNNSGMDISVHLYTYKNSVINSLEAMANNPVDPLSQLKQQDDITHLTARAQKVSVSDLAGCLEEGTYHYKGAITLAYRHLILIREQDMWQVNLVFRADDEAASAVAERVLRSIHIQ</sequence>
<keyword evidence="3" id="KW-1185">Reference proteome</keyword>
<evidence type="ECO:0000256" key="1">
    <source>
        <dbReference type="SAM" id="Phobius"/>
    </source>
</evidence>
<dbReference type="EMBL" id="QCYK01000002">
    <property type="protein sequence ID" value="PUZ24865.1"/>
    <property type="molecule type" value="Genomic_DNA"/>
</dbReference>
<evidence type="ECO:0000313" key="2">
    <source>
        <dbReference type="EMBL" id="PUZ24865.1"/>
    </source>
</evidence>
<feature type="transmembrane region" description="Helical" evidence="1">
    <location>
        <begin position="85"/>
        <end position="104"/>
    </location>
</feature>
<keyword evidence="1" id="KW-1133">Transmembrane helix</keyword>
<organism evidence="2 3">
    <name type="scientific">Chitinophaga parva</name>
    <dbReference type="NCBI Taxonomy" id="2169414"/>
    <lineage>
        <taxon>Bacteria</taxon>
        <taxon>Pseudomonadati</taxon>
        <taxon>Bacteroidota</taxon>
        <taxon>Chitinophagia</taxon>
        <taxon>Chitinophagales</taxon>
        <taxon>Chitinophagaceae</taxon>
        <taxon>Chitinophaga</taxon>
    </lineage>
</organism>
<accession>A0A2T7BF10</accession>
<gene>
    <name evidence="2" type="ORF">DCC81_11095</name>
</gene>
<dbReference type="Proteomes" id="UP000244450">
    <property type="component" value="Unassembled WGS sequence"/>
</dbReference>
<comment type="caution">
    <text evidence="2">The sequence shown here is derived from an EMBL/GenBank/DDBJ whole genome shotgun (WGS) entry which is preliminary data.</text>
</comment>
<keyword evidence="1" id="KW-0812">Transmembrane</keyword>
<proteinExistence type="predicted"/>
<keyword evidence="1" id="KW-0472">Membrane</keyword>
<reference evidence="2 3" key="1">
    <citation type="submission" date="2018-04" db="EMBL/GenBank/DDBJ databases">
        <title>Chitinophaga fuyangensis sp. nov., isolated from soil in a chemical factory.</title>
        <authorList>
            <person name="Chen K."/>
        </authorList>
    </citation>
    <scope>NUCLEOTIDE SEQUENCE [LARGE SCALE GENOMIC DNA]</scope>
    <source>
        <strain evidence="2 3">LY-1</strain>
    </source>
</reference>